<dbReference type="PANTHER" id="PTHR12526">
    <property type="entry name" value="GLYCOSYLTRANSFERASE"/>
    <property type="match status" value="1"/>
</dbReference>
<accession>A0A1Y6CTP5</accession>
<keyword evidence="3" id="KW-1185">Reference proteome</keyword>
<dbReference type="PANTHER" id="PTHR12526:SF636">
    <property type="entry name" value="BLL3647 PROTEIN"/>
    <property type="match status" value="1"/>
</dbReference>
<reference evidence="2 3" key="1">
    <citation type="submission" date="2016-12" db="EMBL/GenBank/DDBJ databases">
        <authorList>
            <person name="Song W.-J."/>
            <person name="Kurnit D.M."/>
        </authorList>
    </citation>
    <scope>NUCLEOTIDE SEQUENCE [LARGE SCALE GENOMIC DNA]</scope>
    <source>
        <strain evidence="2 3">175</strain>
    </source>
</reference>
<evidence type="ECO:0000313" key="2">
    <source>
        <dbReference type="EMBL" id="SMF94019.1"/>
    </source>
</evidence>
<protein>
    <submittedName>
        <fullName evidence="2">Glycosyltransferase involved in cell wall bisynthesis</fullName>
    </submittedName>
</protein>
<dbReference type="Proteomes" id="UP000192923">
    <property type="component" value="Unassembled WGS sequence"/>
</dbReference>
<dbReference type="Pfam" id="PF13439">
    <property type="entry name" value="Glyco_transf_4"/>
    <property type="match status" value="1"/>
</dbReference>
<dbReference type="InterPro" id="IPR028098">
    <property type="entry name" value="Glyco_trans_4-like_N"/>
</dbReference>
<feature type="domain" description="Glycosyltransferase subfamily 4-like N-terminal" evidence="1">
    <location>
        <begin position="23"/>
        <end position="186"/>
    </location>
</feature>
<evidence type="ECO:0000313" key="3">
    <source>
        <dbReference type="Proteomes" id="UP000192923"/>
    </source>
</evidence>
<keyword evidence="2" id="KW-0808">Transferase</keyword>
<evidence type="ECO:0000259" key="1">
    <source>
        <dbReference type="Pfam" id="PF13439"/>
    </source>
</evidence>
<dbReference type="OrthoDB" id="5290958at2"/>
<dbReference type="SUPFAM" id="SSF53756">
    <property type="entry name" value="UDP-Glycosyltransferase/glycogen phosphorylase"/>
    <property type="match status" value="1"/>
</dbReference>
<proteinExistence type="predicted"/>
<dbReference type="AlphaFoldDB" id="A0A1Y6CTP5"/>
<gene>
    <name evidence="2" type="ORF">SAMN02949497_1321</name>
</gene>
<sequence>MAGCEHRRVGPVKIILFIRALTVGGAERRAALLARGLRGRGHDAKVVVYYGGGALEDDLRAADVPLIVVGKSGRWDVFGFLWRLVRVLRRERPDVVYSWLPSSNLLALALKPFVPGTGLAWAVCASNLDLSRYDGVSRWAIRAEAWASRFVARSIANSQAGRDHAIGAGFPADRLKVVPNGIDTARFHPDRALGLPLRAEWGVDAGQTLIGLVGRLDPMKGHPVFLRAAARLAAGHPEARFVCVGDGAADYRLGLHALAAGLGLDGKLVWAGTRVDMPEVYNALDIAVSASSYGEGLSNMLGEAMACGLPCVATAVGDSAWVVGDTGIVVLPEAPEALAEALAALLLRRAEQGPELARAARQRIVDRLSVEAMVADTLAELEALS</sequence>
<organism evidence="2 3">
    <name type="scientific">Methylomagnum ishizawai</name>
    <dbReference type="NCBI Taxonomy" id="1760988"/>
    <lineage>
        <taxon>Bacteria</taxon>
        <taxon>Pseudomonadati</taxon>
        <taxon>Pseudomonadota</taxon>
        <taxon>Gammaproteobacteria</taxon>
        <taxon>Methylococcales</taxon>
        <taxon>Methylococcaceae</taxon>
        <taxon>Methylomagnum</taxon>
    </lineage>
</organism>
<dbReference type="EMBL" id="FXAM01000001">
    <property type="protein sequence ID" value="SMF94019.1"/>
    <property type="molecule type" value="Genomic_DNA"/>
</dbReference>
<dbReference type="Pfam" id="PF13692">
    <property type="entry name" value="Glyco_trans_1_4"/>
    <property type="match status" value="1"/>
</dbReference>
<dbReference type="STRING" id="1760988.SAMN02949497_1321"/>
<name>A0A1Y6CTP5_9GAMM</name>
<dbReference type="Gene3D" id="3.40.50.2000">
    <property type="entry name" value="Glycogen Phosphorylase B"/>
    <property type="match status" value="2"/>
</dbReference>
<dbReference type="GO" id="GO:0016757">
    <property type="term" value="F:glycosyltransferase activity"/>
    <property type="evidence" value="ECO:0007669"/>
    <property type="project" value="TreeGrafter"/>
</dbReference>